<protein>
    <submittedName>
        <fullName evidence="8">Phycobilisome rod-core linker polypeptide CpcG1</fullName>
    </submittedName>
</protein>
<comment type="caution">
    <text evidence="8">The sequence shown here is derived from an EMBL/GenBank/DDBJ whole genome shotgun (WGS) entry which is preliminary data.</text>
</comment>
<evidence type="ECO:0000256" key="6">
    <source>
        <dbReference type="PROSITE-ProRule" id="PRU00775"/>
    </source>
</evidence>
<feature type="domain" description="PBS-linker" evidence="7">
    <location>
        <begin position="11"/>
        <end position="189"/>
    </location>
</feature>
<dbReference type="GO" id="GO:0012505">
    <property type="term" value="C:endomembrane system"/>
    <property type="evidence" value="ECO:0007669"/>
    <property type="project" value="UniProtKB-SubCell"/>
</dbReference>
<dbReference type="EMBL" id="MRCC01000006">
    <property type="protein sequence ID" value="OKH27420.1"/>
    <property type="molecule type" value="Genomic_DNA"/>
</dbReference>
<evidence type="ECO:0000259" key="7">
    <source>
        <dbReference type="PROSITE" id="PS51445"/>
    </source>
</evidence>
<dbReference type="InterPro" id="IPR001297">
    <property type="entry name" value="PBS_linker_dom"/>
</dbReference>
<evidence type="ECO:0000313" key="9">
    <source>
        <dbReference type="Proteomes" id="UP000185984"/>
    </source>
</evidence>
<dbReference type="PANTHER" id="PTHR34011">
    <property type="entry name" value="PHYCOBILISOME 32.1 KDA LINKER POLYPEPTIDE, PHYCOCYANIN-ASSOCIATED, ROD 2-RELATED"/>
    <property type="match status" value="1"/>
</dbReference>
<organism evidence="8 9">
    <name type="scientific">Chroogloeocystis siderophila 5.2 s.c.1</name>
    <dbReference type="NCBI Taxonomy" id="247279"/>
    <lineage>
        <taxon>Bacteria</taxon>
        <taxon>Bacillati</taxon>
        <taxon>Cyanobacteriota</taxon>
        <taxon>Cyanophyceae</taxon>
        <taxon>Oscillatoriophycideae</taxon>
        <taxon>Chroococcales</taxon>
        <taxon>Chroococcaceae</taxon>
        <taxon>Chroogloeocystis</taxon>
    </lineage>
</organism>
<comment type="subcellular location">
    <subcellularLocation>
        <location evidence="1">Endomembrane system</location>
    </subcellularLocation>
</comment>
<keyword evidence="9" id="KW-1185">Reference proteome</keyword>
<dbReference type="STRING" id="247279.NIES1031_09030"/>
<evidence type="ECO:0000256" key="2">
    <source>
        <dbReference type="ARBA" id="ARBA00022549"/>
    </source>
</evidence>
<sequence>MSIPLLEITPTTQNQRVAGYEVPDEDDPRMYRMIDVTSDTDVNELIWAAYRQIFSEHLILETYRQPFLESQLRNRAITVRDFVRGLGKSEVYRELVGETNSNYRLVDITFKRFLGRATYGKDEQISWSIVIATRGLNGFIDAIVDGEEYRQNFGDDVVPYQRRRFNERPFNLVNPRYGAYWRDRQTLQSISGRSYYQVRRTQNMPKQEAARRAIPNTFFAMAGSLLPNERNYQRTIASVTSQVKNLEIPDMTRGENSLQRAVKPTEVALPYRYIPSANPKVD</sequence>
<dbReference type="InterPro" id="IPR038255">
    <property type="entry name" value="PBS_linker_sf"/>
</dbReference>
<dbReference type="Proteomes" id="UP000185984">
    <property type="component" value="Unassembled WGS sequence"/>
</dbReference>
<dbReference type="PIRSF" id="PIRSF005898">
    <property type="entry name" value="Phycobilisome_CpeC/CpcI"/>
    <property type="match status" value="1"/>
</dbReference>
<dbReference type="RefSeq" id="WP_073549088.1">
    <property type="nucleotide sequence ID" value="NZ_CAWMVK010000040.1"/>
</dbReference>
<dbReference type="OrthoDB" id="448032at2"/>
<dbReference type="InterPro" id="IPR016470">
    <property type="entry name" value="Phycobilisome"/>
</dbReference>
<keyword evidence="4" id="KW-0793">Thylakoid</keyword>
<evidence type="ECO:0000256" key="1">
    <source>
        <dbReference type="ARBA" id="ARBA00004308"/>
    </source>
</evidence>
<evidence type="ECO:0000256" key="4">
    <source>
        <dbReference type="ARBA" id="ARBA00023078"/>
    </source>
</evidence>
<evidence type="ECO:0000256" key="5">
    <source>
        <dbReference type="ARBA" id="ARBA00023136"/>
    </source>
</evidence>
<dbReference type="Gene3D" id="1.10.3130.20">
    <property type="entry name" value="Phycobilisome linker domain"/>
    <property type="match status" value="1"/>
</dbReference>
<comment type="similarity">
    <text evidence="6">Belongs to the phycobilisome linker protein family.</text>
</comment>
<evidence type="ECO:0000256" key="3">
    <source>
        <dbReference type="ARBA" id="ARBA00022738"/>
    </source>
</evidence>
<name>A0A1U7HV00_9CHRO</name>
<dbReference type="GO" id="GO:0015979">
    <property type="term" value="P:photosynthesis"/>
    <property type="evidence" value="ECO:0007669"/>
    <property type="project" value="InterPro"/>
</dbReference>
<dbReference type="GO" id="GO:0030089">
    <property type="term" value="C:phycobilisome"/>
    <property type="evidence" value="ECO:0007669"/>
    <property type="project" value="UniProtKB-UniRule"/>
</dbReference>
<gene>
    <name evidence="8" type="ORF">NIES1031_09030</name>
</gene>
<dbReference type="Pfam" id="PF00427">
    <property type="entry name" value="PBS_linker_poly"/>
    <property type="match status" value="1"/>
</dbReference>
<keyword evidence="2" id="KW-0042">Antenna complex</keyword>
<reference evidence="8 9" key="1">
    <citation type="submission" date="2016-11" db="EMBL/GenBank/DDBJ databases">
        <title>Draft Genome Sequences of Nine Cyanobacterial Strains from Diverse Habitats.</title>
        <authorList>
            <person name="Zhu T."/>
            <person name="Hou S."/>
            <person name="Lu X."/>
            <person name="Hess W.R."/>
        </authorList>
    </citation>
    <scope>NUCLEOTIDE SEQUENCE [LARGE SCALE GENOMIC DNA]</scope>
    <source>
        <strain evidence="8 9">5.2 s.c.1</strain>
    </source>
</reference>
<accession>A0A1U7HV00</accession>
<evidence type="ECO:0000313" key="8">
    <source>
        <dbReference type="EMBL" id="OKH27420.1"/>
    </source>
</evidence>
<proteinExistence type="inferred from homology"/>
<keyword evidence="3 6" id="KW-0605">Phycobilisome</keyword>
<dbReference type="AlphaFoldDB" id="A0A1U7HV00"/>
<keyword evidence="5" id="KW-0472">Membrane</keyword>
<dbReference type="PROSITE" id="PS51445">
    <property type="entry name" value="PBS_LINKER"/>
    <property type="match status" value="1"/>
</dbReference>